<evidence type="ECO:0000313" key="2">
    <source>
        <dbReference type="Proteomes" id="UP000254465"/>
    </source>
</evidence>
<protein>
    <submittedName>
        <fullName evidence="1">Uncharacterized protein</fullName>
    </submittedName>
</protein>
<evidence type="ECO:0000313" key="1">
    <source>
        <dbReference type="EMBL" id="STO91914.1"/>
    </source>
</evidence>
<dbReference type="AlphaFoldDB" id="A0A377IUH8"/>
<name>A0A377IUH8_AVIPA</name>
<dbReference type="RefSeq" id="WP_017807185.1">
    <property type="nucleotide sequence ID" value="NZ_CP095161.1"/>
</dbReference>
<gene>
    <name evidence="1" type="ORF">NCTC11296_03044</name>
</gene>
<organism evidence="1 2">
    <name type="scientific">Avibacterium paragallinarum</name>
    <name type="common">Haemophilus gallinarum</name>
    <dbReference type="NCBI Taxonomy" id="728"/>
    <lineage>
        <taxon>Bacteria</taxon>
        <taxon>Pseudomonadati</taxon>
        <taxon>Pseudomonadota</taxon>
        <taxon>Gammaproteobacteria</taxon>
        <taxon>Pasteurellales</taxon>
        <taxon>Pasteurellaceae</taxon>
        <taxon>Avibacterium</taxon>
    </lineage>
</organism>
<sequence length="303" mass="34156">MEIILPNNKVLRGDLTPLVIKRTDLTAVPSTLECLIRVDNELNEFIQEGEIISLAEKDLKYRIIATSKQGDGIRTQGNPDYTLTKVIAILDSCHQIAFAKQKAIIKENTNFSTIYRACGATIGVSKDIKVRRFSCYIGSPPSFQIQQALQREAATIVWDGKQTIAFTRLRDLFEQPPKEILQQDCTQEFISGFVERHEIPAYYSNTENGDVITSTTKLGRGADFAMFADKQILNNLSTYLIQRKVWTTRLTPNINAGDIIEVEHKKYVIITATHLFSQFDAGSGSQLSRFWLGELSNMVNKTK</sequence>
<dbReference type="EMBL" id="UGHK01000003">
    <property type="protein sequence ID" value="STO91914.1"/>
    <property type="molecule type" value="Genomic_DNA"/>
</dbReference>
<dbReference type="Proteomes" id="UP000254465">
    <property type="component" value="Unassembled WGS sequence"/>
</dbReference>
<accession>A0A377IUH8</accession>
<proteinExistence type="predicted"/>
<reference evidence="1 2" key="1">
    <citation type="submission" date="2018-06" db="EMBL/GenBank/DDBJ databases">
        <authorList>
            <consortium name="Pathogen Informatics"/>
            <person name="Doyle S."/>
        </authorList>
    </citation>
    <scope>NUCLEOTIDE SEQUENCE [LARGE SCALE GENOMIC DNA]</scope>
    <source>
        <strain evidence="1 2">NCTC11296</strain>
    </source>
</reference>